<keyword evidence="1" id="KW-1133">Transmembrane helix</keyword>
<sequence length="227" mass="25386">MSEEEEIQIPTNGKNALIVAVVLFFILISITYGAFRHAKSRTGTIVLPGGITYLGPSPASDKGQPTSTPSEKIPVPTDVTWATQIGKKFPYSFLYPSSLSIGVFPGDPFDGVTVFWGNTNPQENIFLRVENLKESSESAKYTKLPKKEYVSAWWKQYNWSGIGDIKEFTNSHGMKGYRAKYLDGSGVSPFENVFFEVPAHPELVIWMRGKLFPDDVFDKMLDSVAWK</sequence>
<accession>A0A1F6B207</accession>
<protein>
    <submittedName>
        <fullName evidence="2">Uncharacterized protein</fullName>
    </submittedName>
</protein>
<feature type="transmembrane region" description="Helical" evidence="1">
    <location>
        <begin position="16"/>
        <end position="35"/>
    </location>
</feature>
<organism evidence="2 3">
    <name type="scientific">Candidatus Gottesmanbacteria bacterium RIFCSPLOWO2_01_FULL_49_10</name>
    <dbReference type="NCBI Taxonomy" id="1798396"/>
    <lineage>
        <taxon>Bacteria</taxon>
        <taxon>Candidatus Gottesmaniibacteriota</taxon>
    </lineage>
</organism>
<keyword evidence="1" id="KW-0812">Transmembrane</keyword>
<evidence type="ECO:0000313" key="3">
    <source>
        <dbReference type="Proteomes" id="UP000176409"/>
    </source>
</evidence>
<dbReference type="AlphaFoldDB" id="A0A1F6B207"/>
<name>A0A1F6B207_9BACT</name>
<comment type="caution">
    <text evidence="2">The sequence shown here is derived from an EMBL/GenBank/DDBJ whole genome shotgun (WGS) entry which is preliminary data.</text>
</comment>
<gene>
    <name evidence="2" type="ORF">A2973_01795</name>
</gene>
<dbReference type="EMBL" id="MFJZ01000004">
    <property type="protein sequence ID" value="OGG30762.1"/>
    <property type="molecule type" value="Genomic_DNA"/>
</dbReference>
<keyword evidence="1" id="KW-0472">Membrane</keyword>
<dbReference type="Proteomes" id="UP000176409">
    <property type="component" value="Unassembled WGS sequence"/>
</dbReference>
<evidence type="ECO:0000313" key="2">
    <source>
        <dbReference type="EMBL" id="OGG30762.1"/>
    </source>
</evidence>
<reference evidence="2 3" key="1">
    <citation type="journal article" date="2016" name="Nat. Commun.">
        <title>Thousands of microbial genomes shed light on interconnected biogeochemical processes in an aquifer system.</title>
        <authorList>
            <person name="Anantharaman K."/>
            <person name="Brown C.T."/>
            <person name="Hug L.A."/>
            <person name="Sharon I."/>
            <person name="Castelle C.J."/>
            <person name="Probst A.J."/>
            <person name="Thomas B.C."/>
            <person name="Singh A."/>
            <person name="Wilkins M.J."/>
            <person name="Karaoz U."/>
            <person name="Brodie E.L."/>
            <person name="Williams K.H."/>
            <person name="Hubbard S.S."/>
            <person name="Banfield J.F."/>
        </authorList>
    </citation>
    <scope>NUCLEOTIDE SEQUENCE [LARGE SCALE GENOMIC DNA]</scope>
</reference>
<proteinExistence type="predicted"/>
<evidence type="ECO:0000256" key="1">
    <source>
        <dbReference type="SAM" id="Phobius"/>
    </source>
</evidence>